<dbReference type="EMBL" id="BSXW01012435">
    <property type="protein sequence ID" value="GMF64882.1"/>
    <property type="molecule type" value="Genomic_DNA"/>
</dbReference>
<evidence type="ECO:0000313" key="1">
    <source>
        <dbReference type="EMBL" id="GMF64882.1"/>
    </source>
</evidence>
<accession>A0A9W7DCD9</accession>
<comment type="caution">
    <text evidence="1">The sequence shown here is derived from an EMBL/GenBank/DDBJ whole genome shotgun (WGS) entry which is preliminary data.</text>
</comment>
<dbReference type="Proteomes" id="UP001165083">
    <property type="component" value="Unassembled WGS sequence"/>
</dbReference>
<reference evidence="1" key="1">
    <citation type="submission" date="2023-04" db="EMBL/GenBank/DDBJ databases">
        <title>Phytophthora lilii NBRC 32176.</title>
        <authorList>
            <person name="Ichikawa N."/>
            <person name="Sato H."/>
            <person name="Tonouchi N."/>
        </authorList>
    </citation>
    <scope>NUCLEOTIDE SEQUENCE</scope>
    <source>
        <strain evidence="1">NBRC 32176</strain>
    </source>
</reference>
<proteinExistence type="predicted"/>
<gene>
    <name evidence="1" type="ORF">Plil01_001763400</name>
</gene>
<evidence type="ECO:0000313" key="2">
    <source>
        <dbReference type="Proteomes" id="UP001165083"/>
    </source>
</evidence>
<sequence>MDNTPAIGFPSSMVIGVRVLGENPQDQPQHHAVQNGAEAQVPATIERSRVPQLHYSHWQNGFLAAILPMSGHLELTRSNTSSAIMPNKRSRFFFGGSRASAANATDEPDARHQRAAARSLTLSLYKLSGDEAEVEFVETSFSSGDDHVLHVFSGPLLGVVKYVADVDTADPAPPIMGGAIVKRARDSPASLSRIQRAQSFMLGLGAMSSPKMSDLRLTMISPSQSPSASPTAANFEPTEPASDLVKTFLEFYEWCHIIGSTPAEGETALRKFSGGFAVDCPLSLEWDTSTRSLCALVYQTCIKIFRFNVSDQNDQLQGADPIMECLYEIPTPSPALSLHWVYHTLFFTSEDEVKCTVISRARCFTLALASRWVLNEASCATQLSDDDLNQFPRPQVRHLVIAQLSH</sequence>
<dbReference type="OrthoDB" id="71006at2759"/>
<protein>
    <submittedName>
        <fullName evidence="1">Unnamed protein product</fullName>
    </submittedName>
</protein>
<keyword evidence="2" id="KW-1185">Reference proteome</keyword>
<organism evidence="1 2">
    <name type="scientific">Phytophthora lilii</name>
    <dbReference type="NCBI Taxonomy" id="2077276"/>
    <lineage>
        <taxon>Eukaryota</taxon>
        <taxon>Sar</taxon>
        <taxon>Stramenopiles</taxon>
        <taxon>Oomycota</taxon>
        <taxon>Peronosporomycetes</taxon>
        <taxon>Peronosporales</taxon>
        <taxon>Peronosporaceae</taxon>
        <taxon>Phytophthora</taxon>
    </lineage>
</organism>
<dbReference type="AlphaFoldDB" id="A0A9W7DCD9"/>
<name>A0A9W7DCD9_9STRA</name>